<evidence type="ECO:0000256" key="2">
    <source>
        <dbReference type="SAM" id="SignalP"/>
    </source>
</evidence>
<keyword evidence="2" id="KW-0732">Signal</keyword>
<feature type="compositionally biased region" description="Basic residues" evidence="1">
    <location>
        <begin position="37"/>
        <end position="46"/>
    </location>
</feature>
<evidence type="ECO:0000313" key="4">
    <source>
        <dbReference type="Proteomes" id="UP000249135"/>
    </source>
</evidence>
<dbReference type="AlphaFoldDB" id="A0A2W5QYT4"/>
<reference evidence="3 4" key="1">
    <citation type="submission" date="2017-08" db="EMBL/GenBank/DDBJ databases">
        <title>Infants hospitalized years apart are colonized by the same room-sourced microbial strains.</title>
        <authorList>
            <person name="Brooks B."/>
            <person name="Olm M.R."/>
            <person name="Firek B.A."/>
            <person name="Baker R."/>
            <person name="Thomas B.C."/>
            <person name="Morowitz M.J."/>
            <person name="Banfield J.F."/>
        </authorList>
    </citation>
    <scope>NUCLEOTIDE SEQUENCE [LARGE SCALE GENOMIC DNA]</scope>
    <source>
        <strain evidence="3">S2_005_003_R2_41</strain>
    </source>
</reference>
<name>A0A2W5QYT4_VARPD</name>
<evidence type="ECO:0000313" key="3">
    <source>
        <dbReference type="EMBL" id="PZQ63257.1"/>
    </source>
</evidence>
<feature type="signal peptide" evidence="2">
    <location>
        <begin position="1"/>
        <end position="19"/>
    </location>
</feature>
<proteinExistence type="predicted"/>
<protein>
    <submittedName>
        <fullName evidence="3">Uncharacterized protein</fullName>
    </submittedName>
</protein>
<gene>
    <name evidence="3" type="ORF">DI563_28100</name>
</gene>
<comment type="caution">
    <text evidence="3">The sequence shown here is derived from an EMBL/GenBank/DDBJ whole genome shotgun (WGS) entry which is preliminary data.</text>
</comment>
<dbReference type="Proteomes" id="UP000249135">
    <property type="component" value="Unassembled WGS sequence"/>
</dbReference>
<evidence type="ECO:0000256" key="1">
    <source>
        <dbReference type="SAM" id="MobiDB-lite"/>
    </source>
</evidence>
<organism evidence="3 4">
    <name type="scientific">Variovorax paradoxus</name>
    <dbReference type="NCBI Taxonomy" id="34073"/>
    <lineage>
        <taxon>Bacteria</taxon>
        <taxon>Pseudomonadati</taxon>
        <taxon>Pseudomonadota</taxon>
        <taxon>Betaproteobacteria</taxon>
        <taxon>Burkholderiales</taxon>
        <taxon>Comamonadaceae</taxon>
        <taxon>Variovorax</taxon>
    </lineage>
</organism>
<dbReference type="EMBL" id="QFPP01000614">
    <property type="protein sequence ID" value="PZQ63257.1"/>
    <property type="molecule type" value="Genomic_DNA"/>
</dbReference>
<sequence length="66" mass="7710">MKKYLIALAAAGLCAASFAQPMRPPPPPGPHMERPHARPHHRKHKVWVPAHRDHRGRWVRGHYVWR</sequence>
<accession>A0A2W5QYT4</accession>
<feature type="region of interest" description="Disordered" evidence="1">
    <location>
        <begin position="19"/>
        <end position="46"/>
    </location>
</feature>
<feature type="chain" id="PRO_5016046143" evidence="2">
    <location>
        <begin position="20"/>
        <end position="66"/>
    </location>
</feature>